<dbReference type="PROSITE" id="PS00061">
    <property type="entry name" value="ADH_SHORT"/>
    <property type="match status" value="1"/>
</dbReference>
<dbReference type="SUPFAM" id="SSF51735">
    <property type="entry name" value="NAD(P)-binding Rossmann-fold domains"/>
    <property type="match status" value="1"/>
</dbReference>
<dbReference type="EMBL" id="NMVJ01000009">
    <property type="protein sequence ID" value="OYN89428.1"/>
    <property type="molecule type" value="Genomic_DNA"/>
</dbReference>
<dbReference type="PANTHER" id="PTHR43157">
    <property type="entry name" value="PHOSPHATIDYLINOSITOL-GLYCAN BIOSYNTHESIS CLASS F PROTEIN-RELATED"/>
    <property type="match status" value="1"/>
</dbReference>
<evidence type="ECO:0000256" key="2">
    <source>
        <dbReference type="ARBA" id="ARBA00023002"/>
    </source>
</evidence>
<sequence length="290" mass="30292">MPEELSSFALPDQAGRTWLVTGATSGIGRVTAVAAAKAGARVLAPVRNEAKGEDLARAIHGMGGEVILGHADLSDQATVQAYAESIDEPIDVLMNNGGTVTQRLQRNDAGHELMLATNFLGPFALTNLLAPQLRGRVVVVGSGVHRAGRVDALDPDFRHRRWSIMAAYGQSKLADMLWARALQTRLDGIDVQIADPGWSATGLPRAAENKVVRTVADAASRTFGQSAEDGAKPLIAAAAADLPPLSMLGPDGPGGLTGNPAIHLPSPLARDDDAAEAVWQLGVRLTGTDL</sequence>
<protein>
    <submittedName>
        <fullName evidence="3">Dehydrogenase</fullName>
    </submittedName>
</protein>
<gene>
    <name evidence="3" type="ORF">CGZ91_11075</name>
</gene>
<dbReference type="InterPro" id="IPR002347">
    <property type="entry name" value="SDR_fam"/>
</dbReference>
<dbReference type="AlphaFoldDB" id="A0A255ECZ1"/>
<name>A0A255ECZ1_9ACTN</name>
<comment type="caution">
    <text evidence="3">The sequence shown here is derived from an EMBL/GenBank/DDBJ whole genome shotgun (WGS) entry which is preliminary data.</text>
</comment>
<evidence type="ECO:0000313" key="3">
    <source>
        <dbReference type="EMBL" id="OYN89428.1"/>
    </source>
</evidence>
<keyword evidence="4" id="KW-1185">Reference proteome</keyword>
<dbReference type="Gene3D" id="3.40.50.720">
    <property type="entry name" value="NAD(P)-binding Rossmann-like Domain"/>
    <property type="match status" value="1"/>
</dbReference>
<evidence type="ECO:0000256" key="1">
    <source>
        <dbReference type="ARBA" id="ARBA00006484"/>
    </source>
</evidence>
<comment type="similarity">
    <text evidence="1">Belongs to the short-chain dehydrogenases/reductases (SDR) family.</text>
</comment>
<dbReference type="Proteomes" id="UP000216300">
    <property type="component" value="Unassembled WGS sequence"/>
</dbReference>
<reference evidence="3 4" key="1">
    <citation type="submission" date="2017-07" db="EMBL/GenBank/DDBJ databases">
        <title>Draft whole genome sequences of clinical Proprionibacteriaceae strains.</title>
        <authorList>
            <person name="Bernier A.-M."/>
            <person name="Bernard K."/>
            <person name="Domingo M.-C."/>
        </authorList>
    </citation>
    <scope>NUCLEOTIDE SEQUENCE [LARGE SCALE GENOMIC DNA]</scope>
    <source>
        <strain evidence="3 4">NML 150081</strain>
    </source>
</reference>
<dbReference type="PANTHER" id="PTHR43157:SF31">
    <property type="entry name" value="PHOSPHATIDYLINOSITOL-GLYCAN BIOSYNTHESIS CLASS F PROTEIN"/>
    <property type="match status" value="1"/>
</dbReference>
<evidence type="ECO:0000313" key="4">
    <source>
        <dbReference type="Proteomes" id="UP000216300"/>
    </source>
</evidence>
<dbReference type="Pfam" id="PF00106">
    <property type="entry name" value="adh_short"/>
    <property type="match status" value="1"/>
</dbReference>
<dbReference type="GO" id="GO:0016491">
    <property type="term" value="F:oxidoreductase activity"/>
    <property type="evidence" value="ECO:0007669"/>
    <property type="project" value="UniProtKB-KW"/>
</dbReference>
<keyword evidence="2" id="KW-0560">Oxidoreductase</keyword>
<dbReference type="RefSeq" id="WP_094455161.1">
    <property type="nucleotide sequence ID" value="NZ_NMVJ01000009.1"/>
</dbReference>
<dbReference type="InterPro" id="IPR036291">
    <property type="entry name" value="NAD(P)-bd_dom_sf"/>
</dbReference>
<proteinExistence type="inferred from homology"/>
<accession>A0A255ECZ1</accession>
<dbReference type="InterPro" id="IPR020904">
    <property type="entry name" value="Sc_DH/Rdtase_CS"/>
</dbReference>
<dbReference type="OrthoDB" id="4577644at2"/>
<organism evidence="3 4">
    <name type="scientific">Parenemella sanctibonifatiensis</name>
    <dbReference type="NCBI Taxonomy" id="2016505"/>
    <lineage>
        <taxon>Bacteria</taxon>
        <taxon>Bacillati</taxon>
        <taxon>Actinomycetota</taxon>
        <taxon>Actinomycetes</taxon>
        <taxon>Propionibacteriales</taxon>
        <taxon>Propionibacteriaceae</taxon>
        <taxon>Parenemella</taxon>
    </lineage>
</organism>
<dbReference type="PRINTS" id="PR00081">
    <property type="entry name" value="GDHRDH"/>
</dbReference>